<dbReference type="EMBL" id="JALNTZ010000001">
    <property type="protein sequence ID" value="KAJ3666644.1"/>
    <property type="molecule type" value="Genomic_DNA"/>
</dbReference>
<sequence>MGYTENLIITFIWPYLGILPTKATAATISNFKSIQHVPVGMQISLRDNGKTKQQLQHHHARQDANVRVAYTHIRRWSNSTQNHFHYLALPLSKNTLSYRCKINYTILCEYKRPLCHQEPKNQPLHKTDFKMDRQCIQFKICHSGESLQISRLTKLPILCLQGTDHSQHLDFRFRTQEVMPIGVAG</sequence>
<protein>
    <submittedName>
        <fullName evidence="2">Uncharacterized protein</fullName>
    </submittedName>
</protein>
<dbReference type="AlphaFoldDB" id="A0AA38JAP0"/>
<keyword evidence="3" id="KW-1185">Reference proteome</keyword>
<reference evidence="2" key="1">
    <citation type="journal article" date="2023" name="G3 (Bethesda)">
        <title>Whole genome assemblies of Zophobas morio and Tenebrio molitor.</title>
        <authorList>
            <person name="Kaur S."/>
            <person name="Stinson S.A."/>
            <person name="diCenzo G.C."/>
        </authorList>
    </citation>
    <scope>NUCLEOTIDE SEQUENCE</scope>
    <source>
        <strain evidence="2">QUZm001</strain>
    </source>
</reference>
<comment type="caution">
    <text evidence="2">The sequence shown here is derived from an EMBL/GenBank/DDBJ whole genome shotgun (WGS) entry which is preliminary data.</text>
</comment>
<proteinExistence type="predicted"/>
<feature type="signal peptide" evidence="1">
    <location>
        <begin position="1"/>
        <end position="25"/>
    </location>
</feature>
<dbReference type="Proteomes" id="UP001168821">
    <property type="component" value="Unassembled WGS sequence"/>
</dbReference>
<evidence type="ECO:0000313" key="3">
    <source>
        <dbReference type="Proteomes" id="UP001168821"/>
    </source>
</evidence>
<organism evidence="2 3">
    <name type="scientific">Zophobas morio</name>
    <dbReference type="NCBI Taxonomy" id="2755281"/>
    <lineage>
        <taxon>Eukaryota</taxon>
        <taxon>Metazoa</taxon>
        <taxon>Ecdysozoa</taxon>
        <taxon>Arthropoda</taxon>
        <taxon>Hexapoda</taxon>
        <taxon>Insecta</taxon>
        <taxon>Pterygota</taxon>
        <taxon>Neoptera</taxon>
        <taxon>Endopterygota</taxon>
        <taxon>Coleoptera</taxon>
        <taxon>Polyphaga</taxon>
        <taxon>Cucujiformia</taxon>
        <taxon>Tenebrionidae</taxon>
        <taxon>Zophobas</taxon>
    </lineage>
</organism>
<accession>A0AA38JAP0</accession>
<gene>
    <name evidence="2" type="ORF">Zmor_002079</name>
</gene>
<evidence type="ECO:0000256" key="1">
    <source>
        <dbReference type="SAM" id="SignalP"/>
    </source>
</evidence>
<keyword evidence="1" id="KW-0732">Signal</keyword>
<name>A0AA38JAP0_9CUCU</name>
<evidence type="ECO:0000313" key="2">
    <source>
        <dbReference type="EMBL" id="KAJ3666644.1"/>
    </source>
</evidence>
<feature type="chain" id="PRO_5041406400" evidence="1">
    <location>
        <begin position="26"/>
        <end position="185"/>
    </location>
</feature>